<gene>
    <name evidence="2" type="ORF">HNR30_000069</name>
</gene>
<proteinExistence type="predicted"/>
<name>A0A7W0CCZ7_9ACTN</name>
<dbReference type="Pfam" id="PF13380">
    <property type="entry name" value="CoA_binding_2"/>
    <property type="match status" value="1"/>
</dbReference>
<dbReference type="InterPro" id="IPR003781">
    <property type="entry name" value="CoA-bd"/>
</dbReference>
<dbReference type="Gene3D" id="3.30.470.20">
    <property type="entry name" value="ATP-grasp fold, B domain"/>
    <property type="match status" value="1"/>
</dbReference>
<dbReference type="InterPro" id="IPR016102">
    <property type="entry name" value="Succinyl-CoA_synth-like"/>
</dbReference>
<dbReference type="PANTHER" id="PTHR42793:SF1">
    <property type="entry name" value="PEPTIDYL-LYSINE N-ACETYLTRANSFERASE PATZ"/>
    <property type="match status" value="1"/>
</dbReference>
<dbReference type="Pfam" id="PF13607">
    <property type="entry name" value="Succ_CoA_lig"/>
    <property type="match status" value="1"/>
</dbReference>
<evidence type="ECO:0000313" key="2">
    <source>
        <dbReference type="EMBL" id="MBA2888734.1"/>
    </source>
</evidence>
<accession>A0A7W0CCZ7</accession>
<dbReference type="SUPFAM" id="SSF52210">
    <property type="entry name" value="Succinyl-CoA synthetase domains"/>
    <property type="match status" value="2"/>
</dbReference>
<dbReference type="Proteomes" id="UP000530928">
    <property type="component" value="Unassembled WGS sequence"/>
</dbReference>
<keyword evidence="3" id="KW-1185">Reference proteome</keyword>
<dbReference type="SUPFAM" id="SSF56059">
    <property type="entry name" value="Glutathione synthetase ATP-binding domain-like"/>
    <property type="match status" value="1"/>
</dbReference>
<dbReference type="AlphaFoldDB" id="A0A7W0CCZ7"/>
<reference evidence="2 3" key="1">
    <citation type="submission" date="2020-07" db="EMBL/GenBank/DDBJ databases">
        <title>Genomic Encyclopedia of Type Strains, Phase IV (KMG-IV): sequencing the most valuable type-strain genomes for metagenomic binning, comparative biology and taxonomic classification.</title>
        <authorList>
            <person name="Goeker M."/>
        </authorList>
    </citation>
    <scope>NUCLEOTIDE SEQUENCE [LARGE SCALE GENOMIC DNA]</scope>
    <source>
        <strain evidence="2 3">DSM 45533</strain>
    </source>
</reference>
<sequence>MATWSEHAVKELLLASGIPVPRGVLVTDGDFTSCAALTAPLVLKASGVLHKSDVGGVRLGLDHAGLPAAAAEMGFASYLVEEQAPAGVELIAGLVRDPMAGPVLLFGLGGVWTEVLRDTVLRVCPITEDDARAMVDGLRGSPLLHGHRGTPAVDVSALVKLLLALGGNGGLWERLELGEFELNPVIAGPGGLVAVDARYIEGCAPAPAPRRAGDFTALFEPRRVAVVGASTTRPGFGNMFLGFYKQSGVPVVAVHPTASSIDGVPAVPTLSGVDYALVAVPAARCAEVVRQADGVPYIQVMSGGFGEAGRADLEAELLGAMPPGSRLLGPNCMGVYSPRGRQTFVGGGLGEPGGIALVSQSGGLAGEVVKVGELRGLRFSRVATVGNCADVGPAELLGWLAGDRETTAIGLYLEDPRDGRALFEALRETGKPVALLVGGRTRQGRLAAASHTGGMAGDGRVWRALAEQTGTVLVDSQDDLIGVLSYFQAHAPAADHGTSHSTSADHGAGRRPAGVLVIGPSGGASVLAADAFDRRGLSLPPLPDGALDGLGLGAGSSLANPLEIPVGPRADPSLARRAIEAILPRLPYGDVVAHVNVQSFFTYGSSAEPLHAFARELVQVRGTRLSLVLRNADVAPPGVENELRAIASRLPVYRSMEAAAVAVAAGRSL</sequence>
<dbReference type="RefSeq" id="WP_181607026.1">
    <property type="nucleotide sequence ID" value="NZ_BAABAM010000001.1"/>
</dbReference>
<dbReference type="InterPro" id="IPR032875">
    <property type="entry name" value="Succ_CoA_lig_flav_dom"/>
</dbReference>
<protein>
    <submittedName>
        <fullName evidence="2">Acyl-CoA synthetase (NDP forming)</fullName>
    </submittedName>
</protein>
<evidence type="ECO:0000313" key="3">
    <source>
        <dbReference type="Proteomes" id="UP000530928"/>
    </source>
</evidence>
<feature type="domain" description="CoA-binding" evidence="1">
    <location>
        <begin position="218"/>
        <end position="305"/>
    </location>
</feature>
<dbReference type="SMART" id="SM00881">
    <property type="entry name" value="CoA_binding"/>
    <property type="match status" value="1"/>
</dbReference>
<dbReference type="InterPro" id="IPR036291">
    <property type="entry name" value="NAD(P)-bd_dom_sf"/>
</dbReference>
<dbReference type="GO" id="GO:0005524">
    <property type="term" value="F:ATP binding"/>
    <property type="evidence" value="ECO:0007669"/>
    <property type="project" value="InterPro"/>
</dbReference>
<dbReference type="Gene3D" id="3.30.1490.20">
    <property type="entry name" value="ATP-grasp fold, A domain"/>
    <property type="match status" value="1"/>
</dbReference>
<dbReference type="InterPro" id="IPR013815">
    <property type="entry name" value="ATP_grasp_subdomain_1"/>
</dbReference>
<dbReference type="Pfam" id="PF13549">
    <property type="entry name" value="ATP-grasp_5"/>
    <property type="match status" value="1"/>
</dbReference>
<organism evidence="2 3">
    <name type="scientific">Nonomuraea soli</name>
    <dbReference type="NCBI Taxonomy" id="1032476"/>
    <lineage>
        <taxon>Bacteria</taxon>
        <taxon>Bacillati</taxon>
        <taxon>Actinomycetota</taxon>
        <taxon>Actinomycetes</taxon>
        <taxon>Streptosporangiales</taxon>
        <taxon>Streptosporangiaceae</taxon>
        <taxon>Nonomuraea</taxon>
    </lineage>
</organism>
<dbReference type="SUPFAM" id="SSF51735">
    <property type="entry name" value="NAD(P)-binding Rossmann-fold domains"/>
    <property type="match status" value="1"/>
</dbReference>
<dbReference type="EMBL" id="JACDUR010000001">
    <property type="protein sequence ID" value="MBA2888734.1"/>
    <property type="molecule type" value="Genomic_DNA"/>
</dbReference>
<dbReference type="Gene3D" id="3.40.50.720">
    <property type="entry name" value="NAD(P)-binding Rossmann-like Domain"/>
    <property type="match status" value="1"/>
</dbReference>
<dbReference type="PANTHER" id="PTHR42793">
    <property type="entry name" value="COA BINDING DOMAIN CONTAINING PROTEIN"/>
    <property type="match status" value="1"/>
</dbReference>
<dbReference type="Gene3D" id="3.40.50.261">
    <property type="entry name" value="Succinyl-CoA synthetase domains"/>
    <property type="match status" value="2"/>
</dbReference>
<comment type="caution">
    <text evidence="2">The sequence shown here is derived from an EMBL/GenBank/DDBJ whole genome shotgun (WGS) entry which is preliminary data.</text>
</comment>
<evidence type="ECO:0000259" key="1">
    <source>
        <dbReference type="SMART" id="SM00881"/>
    </source>
</evidence>